<dbReference type="Pfam" id="PF13520">
    <property type="entry name" value="AA_permease_2"/>
    <property type="match status" value="1"/>
</dbReference>
<sequence>MKNSPTEKISVLALVLLITGAIDSIRNLPGTALFGSTLIFFFIFSAIIFLIPVALISAELSSTWSEEEGGIYSWVRHAFGENVAFFTIWLQWINTLVWYPTILSFIAGTIAYLVNPGLAQNKFYLIAVILTIFWSLTVVGCSGLRTSAAFAGFCAIVGMIVPMGFIIILAVIWLIKGNPLAIDLSLSHLLPQWKDSQSWVSLTAIMTSFLGMELAAVHVRNVKNPQKNFPKAMFFSVVLILFTMIFGSLAIAFVLPKEKISLVDGVMRAFDNFFQVYHLNWLMPVLVLLLLLGSLGSMINWIISPAKGLLMAANHDFLPKFLCKLNKKGIASRILILQALLVTLLCSGFLLFPSVNAIYWLFTDLSTELYMMMYVLMFIAAWNLKNKFAHLRRPFAIPGGKTGYYLTCILGLLGCTVTIFVGFIPPEQMMDVGGASHFRRVFSLGIIMMLFPALVLYLRKRYITR</sequence>
<feature type="transmembrane region" description="Helical" evidence="7">
    <location>
        <begin position="358"/>
        <end position="382"/>
    </location>
</feature>
<feature type="transmembrane region" description="Helical" evidence="7">
    <location>
        <begin position="199"/>
        <end position="220"/>
    </location>
</feature>
<dbReference type="AlphaFoldDB" id="A0A6F8T3N4"/>
<feature type="transmembrane region" description="Helical" evidence="7">
    <location>
        <begin position="334"/>
        <end position="352"/>
    </location>
</feature>
<feature type="transmembrane region" description="Helical" evidence="7">
    <location>
        <begin position="232"/>
        <end position="255"/>
    </location>
</feature>
<comment type="subcellular location">
    <subcellularLocation>
        <location evidence="1">Cell membrane</location>
        <topology evidence="1">Multi-pass membrane protein</topology>
    </subcellularLocation>
</comment>
<evidence type="ECO:0000256" key="1">
    <source>
        <dbReference type="ARBA" id="ARBA00004651"/>
    </source>
</evidence>
<accession>A0A6F8T3N4</accession>
<keyword evidence="9" id="KW-1185">Reference proteome</keyword>
<evidence type="ECO:0000256" key="5">
    <source>
        <dbReference type="ARBA" id="ARBA00022989"/>
    </source>
</evidence>
<dbReference type="Proteomes" id="UP000502894">
    <property type="component" value="Chromosome"/>
</dbReference>
<dbReference type="PANTHER" id="PTHR42770">
    <property type="entry name" value="AMINO ACID TRANSPORTER-RELATED"/>
    <property type="match status" value="1"/>
</dbReference>
<dbReference type="Gene3D" id="1.20.1740.10">
    <property type="entry name" value="Amino acid/polyamine transporter I"/>
    <property type="match status" value="1"/>
</dbReference>
<feature type="transmembrane region" description="Helical" evidence="7">
    <location>
        <begin position="96"/>
        <end position="115"/>
    </location>
</feature>
<feature type="transmembrane region" description="Helical" evidence="7">
    <location>
        <begin position="437"/>
        <end position="458"/>
    </location>
</feature>
<keyword evidence="5 7" id="KW-1133">Transmembrane helix</keyword>
<protein>
    <submittedName>
        <fullName evidence="8">Transporter</fullName>
    </submittedName>
</protein>
<dbReference type="KEGG" id="lant:TUM19329_11380"/>
<dbReference type="GO" id="GO:0022857">
    <property type="term" value="F:transmembrane transporter activity"/>
    <property type="evidence" value="ECO:0007669"/>
    <property type="project" value="InterPro"/>
</dbReference>
<dbReference type="EMBL" id="AP022839">
    <property type="protein sequence ID" value="BCA94777.1"/>
    <property type="molecule type" value="Genomic_DNA"/>
</dbReference>
<dbReference type="RefSeq" id="WP_173236566.1">
    <property type="nucleotide sequence ID" value="NZ_AP022839.1"/>
</dbReference>
<keyword evidence="4 7" id="KW-0812">Transmembrane</keyword>
<evidence type="ECO:0000256" key="7">
    <source>
        <dbReference type="SAM" id="Phobius"/>
    </source>
</evidence>
<dbReference type="PANTHER" id="PTHR42770:SF15">
    <property type="entry name" value="GLUTAMATE_GAMMA-AMINOBUTYRATE ANTIPORTER-RELATED"/>
    <property type="match status" value="1"/>
</dbReference>
<keyword evidence="3" id="KW-1003">Cell membrane</keyword>
<organism evidence="8 9">
    <name type="scientific">Legionella antarctica</name>
    <dbReference type="NCBI Taxonomy" id="2708020"/>
    <lineage>
        <taxon>Bacteria</taxon>
        <taxon>Pseudomonadati</taxon>
        <taxon>Pseudomonadota</taxon>
        <taxon>Gammaproteobacteria</taxon>
        <taxon>Legionellales</taxon>
        <taxon>Legionellaceae</taxon>
        <taxon>Legionella</taxon>
    </lineage>
</organism>
<dbReference type="PIRSF" id="PIRSF006060">
    <property type="entry name" value="AA_transporter"/>
    <property type="match status" value="1"/>
</dbReference>
<feature type="transmembrane region" description="Helical" evidence="7">
    <location>
        <begin position="148"/>
        <end position="175"/>
    </location>
</feature>
<name>A0A6F8T3N4_9GAMM</name>
<feature type="transmembrane region" description="Helical" evidence="7">
    <location>
        <begin position="121"/>
        <end position="141"/>
    </location>
</feature>
<feature type="transmembrane region" description="Helical" evidence="7">
    <location>
        <begin position="281"/>
        <end position="303"/>
    </location>
</feature>
<keyword evidence="2" id="KW-0813">Transport</keyword>
<dbReference type="InterPro" id="IPR050367">
    <property type="entry name" value="APC_superfamily"/>
</dbReference>
<evidence type="ECO:0000256" key="2">
    <source>
        <dbReference type="ARBA" id="ARBA00022448"/>
    </source>
</evidence>
<dbReference type="InterPro" id="IPR002293">
    <property type="entry name" value="AA/rel_permease1"/>
</dbReference>
<dbReference type="GO" id="GO:0005886">
    <property type="term" value="C:plasma membrane"/>
    <property type="evidence" value="ECO:0007669"/>
    <property type="project" value="UniProtKB-SubCell"/>
</dbReference>
<proteinExistence type="predicted"/>
<evidence type="ECO:0000256" key="6">
    <source>
        <dbReference type="ARBA" id="ARBA00023136"/>
    </source>
</evidence>
<keyword evidence="6 7" id="KW-0472">Membrane</keyword>
<reference evidence="8" key="1">
    <citation type="journal article" date="2020" name="Microbiol. Resour. Announc.">
        <title>Complete Genome Sequence of Novel Psychrotolerant Legionella Strain TUM19329, Isolated from Antarctic Lake Sediment.</title>
        <authorList>
            <person name="Shimada S."/>
            <person name="Nakai R."/>
            <person name="Aoki K."/>
            <person name="Shimoeda N."/>
            <person name="Ohno G."/>
            <person name="Miyazaki Y."/>
            <person name="Kudoh S."/>
            <person name="Imura S."/>
            <person name="Watanabe K."/>
            <person name="Ishii Y."/>
            <person name="Tateda K."/>
        </authorList>
    </citation>
    <scope>NUCLEOTIDE SEQUENCE [LARGE SCALE GENOMIC DNA]</scope>
    <source>
        <strain evidence="8">TUM19329</strain>
    </source>
</reference>
<feature type="transmembrane region" description="Helical" evidence="7">
    <location>
        <begin position="403"/>
        <end position="425"/>
    </location>
</feature>
<evidence type="ECO:0000313" key="9">
    <source>
        <dbReference type="Proteomes" id="UP000502894"/>
    </source>
</evidence>
<evidence type="ECO:0000256" key="4">
    <source>
        <dbReference type="ARBA" id="ARBA00022692"/>
    </source>
</evidence>
<gene>
    <name evidence="8" type="ORF">TUM19329_11380</name>
</gene>
<feature type="transmembrane region" description="Helical" evidence="7">
    <location>
        <begin position="31"/>
        <end position="56"/>
    </location>
</feature>
<evidence type="ECO:0000313" key="8">
    <source>
        <dbReference type="EMBL" id="BCA94777.1"/>
    </source>
</evidence>
<evidence type="ECO:0000256" key="3">
    <source>
        <dbReference type="ARBA" id="ARBA00022475"/>
    </source>
</evidence>